<keyword evidence="7" id="KW-1185">Reference proteome</keyword>
<dbReference type="Pfam" id="PF02365">
    <property type="entry name" value="NAM"/>
    <property type="match status" value="1"/>
</dbReference>
<dbReference type="InterPro" id="IPR036093">
    <property type="entry name" value="NAC_dom_sf"/>
</dbReference>
<accession>A0AAD4TD11</accession>
<dbReference type="SUPFAM" id="SSF101941">
    <property type="entry name" value="NAC domain"/>
    <property type="match status" value="1"/>
</dbReference>
<evidence type="ECO:0000259" key="5">
    <source>
        <dbReference type="PROSITE" id="PS51005"/>
    </source>
</evidence>
<evidence type="ECO:0000256" key="3">
    <source>
        <dbReference type="ARBA" id="ARBA00023163"/>
    </source>
</evidence>
<organism evidence="6 7">
    <name type="scientific">Papaver atlanticum</name>
    <dbReference type="NCBI Taxonomy" id="357466"/>
    <lineage>
        <taxon>Eukaryota</taxon>
        <taxon>Viridiplantae</taxon>
        <taxon>Streptophyta</taxon>
        <taxon>Embryophyta</taxon>
        <taxon>Tracheophyta</taxon>
        <taxon>Spermatophyta</taxon>
        <taxon>Magnoliopsida</taxon>
        <taxon>Ranunculales</taxon>
        <taxon>Papaveraceae</taxon>
        <taxon>Papaveroideae</taxon>
        <taxon>Papaver</taxon>
    </lineage>
</organism>
<dbReference type="GO" id="GO:0006355">
    <property type="term" value="P:regulation of DNA-templated transcription"/>
    <property type="evidence" value="ECO:0007669"/>
    <property type="project" value="InterPro"/>
</dbReference>
<dbReference type="Proteomes" id="UP001202328">
    <property type="component" value="Unassembled WGS sequence"/>
</dbReference>
<sequence length="252" mass="29462">MEKADLKGKRKIEDVYESQIEDNNQQYYQHEDAMMTMERANNYDYDNQEVLTEEEIQFFCECIDLELLADQDQCNDYNNQQLPADQDLHYLGDCHNNDVPVAQNVRELPPGFVFNPSDQELLSMYLKPKIGNPEIQFAVMPCIPDVNVYEYHPEKLLENYQEKSGYFFTQRTKRCANGNRPNRTVEGHGYWRMSMKTEPVKDGDTEVGEKSGLVFHTGRPTDNKSSTKTNWLMKEYHIPGSDLTLCRIYLNK</sequence>
<dbReference type="PROSITE" id="PS51005">
    <property type="entry name" value="NAC"/>
    <property type="match status" value="1"/>
</dbReference>
<keyword evidence="4" id="KW-0539">Nucleus</keyword>
<dbReference type="InterPro" id="IPR003441">
    <property type="entry name" value="NAC-dom"/>
</dbReference>
<keyword evidence="3" id="KW-0804">Transcription</keyword>
<dbReference type="GO" id="GO:0003677">
    <property type="term" value="F:DNA binding"/>
    <property type="evidence" value="ECO:0007669"/>
    <property type="project" value="UniProtKB-KW"/>
</dbReference>
<reference evidence="6" key="1">
    <citation type="submission" date="2022-04" db="EMBL/GenBank/DDBJ databases">
        <title>A functionally conserved STORR gene fusion in Papaver species that diverged 16.8 million years ago.</title>
        <authorList>
            <person name="Catania T."/>
        </authorList>
    </citation>
    <scope>NUCLEOTIDE SEQUENCE</scope>
    <source>
        <strain evidence="6">S-188037</strain>
    </source>
</reference>
<evidence type="ECO:0000313" key="6">
    <source>
        <dbReference type="EMBL" id="KAI3950115.1"/>
    </source>
</evidence>
<feature type="domain" description="NAC" evidence="5">
    <location>
        <begin position="108"/>
        <end position="252"/>
    </location>
</feature>
<evidence type="ECO:0000256" key="4">
    <source>
        <dbReference type="ARBA" id="ARBA00023242"/>
    </source>
</evidence>
<keyword evidence="2" id="KW-0238">DNA-binding</keyword>
<keyword evidence="1" id="KW-0805">Transcription regulation</keyword>
<dbReference type="PANTHER" id="PTHR31719:SF94">
    <property type="entry name" value="PROTEIN ATAF2"/>
    <property type="match status" value="1"/>
</dbReference>
<dbReference type="AlphaFoldDB" id="A0AAD4TD11"/>
<name>A0AAD4TD11_9MAGN</name>
<proteinExistence type="predicted"/>
<comment type="caution">
    <text evidence="6">The sequence shown here is derived from an EMBL/GenBank/DDBJ whole genome shotgun (WGS) entry which is preliminary data.</text>
</comment>
<dbReference type="PANTHER" id="PTHR31719">
    <property type="entry name" value="NAC TRANSCRIPTION FACTOR 56"/>
    <property type="match status" value="1"/>
</dbReference>
<dbReference type="Gene3D" id="2.170.150.80">
    <property type="entry name" value="NAC domain"/>
    <property type="match status" value="1"/>
</dbReference>
<dbReference type="EMBL" id="JAJJMB010002922">
    <property type="protein sequence ID" value="KAI3950115.1"/>
    <property type="molecule type" value="Genomic_DNA"/>
</dbReference>
<evidence type="ECO:0000256" key="1">
    <source>
        <dbReference type="ARBA" id="ARBA00023015"/>
    </source>
</evidence>
<evidence type="ECO:0000256" key="2">
    <source>
        <dbReference type="ARBA" id="ARBA00023125"/>
    </source>
</evidence>
<evidence type="ECO:0000313" key="7">
    <source>
        <dbReference type="Proteomes" id="UP001202328"/>
    </source>
</evidence>
<protein>
    <recommendedName>
        <fullName evidence="5">NAC domain-containing protein</fullName>
    </recommendedName>
</protein>
<gene>
    <name evidence="6" type="ORF">MKW98_008560</name>
</gene>